<name>A0AA96RJB9_9BACL</name>
<sequence>MRPQQEIVIDLLPEEAWWGGVVNDGIRMPFPPGCEMKRDLNGHLAYNQGAPLLLSNKGGYVWSEEPFRFVLMDGQLRITGTAELIRSGRCGDSLREGYLHASQTFFPSSGNAPDRKFFNVPQYNTWM</sequence>
<dbReference type="Proteomes" id="UP001305702">
    <property type="component" value="Chromosome"/>
</dbReference>
<evidence type="ECO:0000313" key="1">
    <source>
        <dbReference type="EMBL" id="WNQ13079.1"/>
    </source>
</evidence>
<accession>A0AA96RJB9</accession>
<reference evidence="1 2" key="1">
    <citation type="submission" date="2022-02" db="EMBL/GenBank/DDBJ databases">
        <title>Paenibacillus sp. MBLB1776 Whole Genome Shotgun Sequencing.</title>
        <authorList>
            <person name="Hwang C.Y."/>
            <person name="Cho E.-S."/>
            <person name="Seo M.-J."/>
        </authorList>
    </citation>
    <scope>NUCLEOTIDE SEQUENCE [LARGE SCALE GENOMIC DNA]</scope>
    <source>
        <strain evidence="1 2">MBLB1776</strain>
    </source>
</reference>
<gene>
    <name evidence="1" type="ORF">MJA45_08655</name>
</gene>
<dbReference type="AlphaFoldDB" id="A0AA96RJB9"/>
<dbReference type="RefSeq" id="WP_315606859.1">
    <property type="nucleotide sequence ID" value="NZ_CP130318.1"/>
</dbReference>
<protein>
    <submittedName>
        <fullName evidence="1">Uncharacterized protein</fullName>
    </submittedName>
</protein>
<evidence type="ECO:0000313" key="2">
    <source>
        <dbReference type="Proteomes" id="UP001305702"/>
    </source>
</evidence>
<dbReference type="EMBL" id="CP130318">
    <property type="protein sequence ID" value="WNQ13079.1"/>
    <property type="molecule type" value="Genomic_DNA"/>
</dbReference>
<keyword evidence="2" id="KW-1185">Reference proteome</keyword>
<proteinExistence type="predicted"/>
<dbReference type="KEGG" id="paun:MJA45_08655"/>
<organism evidence="1 2">
    <name type="scientific">Paenibacillus aurantius</name>
    <dbReference type="NCBI Taxonomy" id="2918900"/>
    <lineage>
        <taxon>Bacteria</taxon>
        <taxon>Bacillati</taxon>
        <taxon>Bacillota</taxon>
        <taxon>Bacilli</taxon>
        <taxon>Bacillales</taxon>
        <taxon>Paenibacillaceae</taxon>
        <taxon>Paenibacillus</taxon>
    </lineage>
</organism>